<proteinExistence type="predicted"/>
<evidence type="ECO:0000313" key="2">
    <source>
        <dbReference type="Proteomes" id="UP001201163"/>
    </source>
</evidence>
<reference evidence="1" key="1">
    <citation type="submission" date="2022-01" db="EMBL/GenBank/DDBJ databases">
        <title>Comparative genomics reveals a dynamic genome evolution in the ectomycorrhizal milk-cap (Lactarius) mushrooms.</title>
        <authorList>
            <consortium name="DOE Joint Genome Institute"/>
            <person name="Lebreton A."/>
            <person name="Tang N."/>
            <person name="Kuo A."/>
            <person name="LaButti K."/>
            <person name="Drula E."/>
            <person name="Barry K."/>
            <person name="Clum A."/>
            <person name="Lipzen A."/>
            <person name="Mousain D."/>
            <person name="Ng V."/>
            <person name="Wang R."/>
            <person name="Wang X."/>
            <person name="Dai Y."/>
            <person name="Henrissat B."/>
            <person name="Grigoriev I.V."/>
            <person name="Guerin-Laguette A."/>
            <person name="Yu F."/>
            <person name="Martin F.M."/>
        </authorList>
    </citation>
    <scope>NUCLEOTIDE SEQUENCE</scope>
    <source>
        <strain evidence="1">QP</strain>
    </source>
</reference>
<organism evidence="1 2">
    <name type="scientific">Lactarius akahatsu</name>
    <dbReference type="NCBI Taxonomy" id="416441"/>
    <lineage>
        <taxon>Eukaryota</taxon>
        <taxon>Fungi</taxon>
        <taxon>Dikarya</taxon>
        <taxon>Basidiomycota</taxon>
        <taxon>Agaricomycotina</taxon>
        <taxon>Agaricomycetes</taxon>
        <taxon>Russulales</taxon>
        <taxon>Russulaceae</taxon>
        <taxon>Lactarius</taxon>
    </lineage>
</organism>
<gene>
    <name evidence="1" type="ORF">EDB92DRAFT_883562</name>
</gene>
<accession>A0AAD4LDD7</accession>
<evidence type="ECO:0000313" key="1">
    <source>
        <dbReference type="EMBL" id="KAH8989288.1"/>
    </source>
</evidence>
<protein>
    <submittedName>
        <fullName evidence="1">Uncharacterized protein</fullName>
    </submittedName>
</protein>
<sequence>MSVPRLVVIPIPVITTPIPSPATTRAQSLAQSSLRSRGLLPSISWQPQPAGLEIFYCPLYYLRHYWISGNHMVRDRLDSPNKWQRRRWGNLNFKLHPYLDLASRAKSLRPCRPCLVVLSSQIAELGCPICASIILRLLLFPFQTPCQRTMLALTTTPGPLVGSSCDLAPQTRAVFILCALHHSLFTLSTGQSPRIDHAEPHFCIPRRLPSSGLCSLVP</sequence>
<comment type="caution">
    <text evidence="1">The sequence shown here is derived from an EMBL/GenBank/DDBJ whole genome shotgun (WGS) entry which is preliminary data.</text>
</comment>
<dbReference type="EMBL" id="JAKELL010000038">
    <property type="protein sequence ID" value="KAH8989288.1"/>
    <property type="molecule type" value="Genomic_DNA"/>
</dbReference>
<keyword evidence="2" id="KW-1185">Reference proteome</keyword>
<name>A0AAD4LDD7_9AGAM</name>
<dbReference type="AlphaFoldDB" id="A0AAD4LDD7"/>
<dbReference type="Proteomes" id="UP001201163">
    <property type="component" value="Unassembled WGS sequence"/>
</dbReference>